<dbReference type="Proteomes" id="UP000637513">
    <property type="component" value="Unassembled WGS sequence"/>
</dbReference>
<feature type="transmembrane region" description="Helical" evidence="1">
    <location>
        <begin position="12"/>
        <end position="34"/>
    </location>
</feature>
<keyword evidence="1" id="KW-0472">Membrane</keyword>
<evidence type="ECO:0000256" key="1">
    <source>
        <dbReference type="SAM" id="Phobius"/>
    </source>
</evidence>
<keyword evidence="1" id="KW-1133">Transmembrane helix</keyword>
<evidence type="ECO:0000313" key="2">
    <source>
        <dbReference type="EMBL" id="MBC8556487.1"/>
    </source>
</evidence>
<accession>A0ABR7MRR6</accession>
<keyword evidence="1" id="KW-0812">Transmembrane</keyword>
<dbReference type="EMBL" id="JACRSW010000008">
    <property type="protein sequence ID" value="MBC8556487.1"/>
    <property type="molecule type" value="Genomic_DNA"/>
</dbReference>
<organism evidence="2 3">
    <name type="scientific">Jutongia hominis</name>
    <dbReference type="NCBI Taxonomy" id="2763664"/>
    <lineage>
        <taxon>Bacteria</taxon>
        <taxon>Bacillati</taxon>
        <taxon>Bacillota</taxon>
        <taxon>Clostridia</taxon>
        <taxon>Lachnospirales</taxon>
        <taxon>Lachnospiraceae</taxon>
        <taxon>Jutongia</taxon>
    </lineage>
</organism>
<dbReference type="RefSeq" id="WP_249302685.1">
    <property type="nucleotide sequence ID" value="NZ_JACRSW010000008.1"/>
</dbReference>
<protein>
    <submittedName>
        <fullName evidence="2">Pilus assembly protein</fullName>
    </submittedName>
</protein>
<evidence type="ECO:0000313" key="3">
    <source>
        <dbReference type="Proteomes" id="UP000637513"/>
    </source>
</evidence>
<gene>
    <name evidence="2" type="ORF">H8700_02000</name>
</gene>
<keyword evidence="3" id="KW-1185">Reference proteome</keyword>
<proteinExistence type="predicted"/>
<name>A0ABR7MRR6_9FIRM</name>
<sequence>MLWKKERGSYTVEAAFIVPMVLGIAFMILYLILWHHDRCVLQADLQDRVFLMAEKEKKESGPIEELQKKMWIMIIDKKEISSNVLLIKGKVAAHSRVNIPLLTFMLHGSQKIELEETYPAKQPDEARRYRKKEEK</sequence>
<comment type="caution">
    <text evidence="2">The sequence shown here is derived from an EMBL/GenBank/DDBJ whole genome shotgun (WGS) entry which is preliminary data.</text>
</comment>
<reference evidence="2 3" key="1">
    <citation type="submission" date="2020-08" db="EMBL/GenBank/DDBJ databases">
        <title>Genome public.</title>
        <authorList>
            <person name="Liu C."/>
            <person name="Sun Q."/>
        </authorList>
    </citation>
    <scope>NUCLEOTIDE SEQUENCE [LARGE SCALE GENOMIC DNA]</scope>
    <source>
        <strain evidence="2 3">BX3</strain>
    </source>
</reference>